<feature type="transmembrane region" description="Helical" evidence="1">
    <location>
        <begin position="61"/>
        <end position="94"/>
    </location>
</feature>
<reference evidence="2 3" key="1">
    <citation type="submission" date="2020-06" db="EMBL/GenBank/DDBJ databases">
        <title>Genome mining for natural products.</title>
        <authorList>
            <person name="Zhang B."/>
            <person name="Shi J."/>
            <person name="Ge H."/>
        </authorList>
    </citation>
    <scope>NUCLEOTIDE SEQUENCE [LARGE SCALE GENOMIC DNA]</scope>
    <source>
        <strain evidence="2 3">NA00687</strain>
    </source>
</reference>
<keyword evidence="1" id="KW-1133">Transmembrane helix</keyword>
<evidence type="ECO:0000313" key="3">
    <source>
        <dbReference type="Proteomes" id="UP000509303"/>
    </source>
</evidence>
<dbReference type="EMBL" id="CP054929">
    <property type="protein sequence ID" value="QKW50421.1"/>
    <property type="molecule type" value="Genomic_DNA"/>
</dbReference>
<dbReference type="Proteomes" id="UP000509303">
    <property type="component" value="Chromosome"/>
</dbReference>
<protein>
    <submittedName>
        <fullName evidence="2">Uncharacterized protein</fullName>
    </submittedName>
</protein>
<keyword evidence="3" id="KW-1185">Reference proteome</keyword>
<proteinExistence type="predicted"/>
<evidence type="ECO:0000256" key="1">
    <source>
        <dbReference type="SAM" id="Phobius"/>
    </source>
</evidence>
<keyword evidence="1" id="KW-0472">Membrane</keyword>
<name>A0A7H8N7G6_9ACTN</name>
<keyword evidence="1" id="KW-0812">Transmembrane</keyword>
<sequence length="242" mass="26730">MLDEEDRTRAKDLLRYGRFTEELLPSQVVGEWCELGSLPKPPPDVHAAAGNGRLRPGHVPWGFALLMVLAAPLWAAVLVYALVEGALTLLVAAFRPWKNLKRARRSWQKSRAERKAVADHGLDRVFDGDWGGAAGQFLLRYYTLSTHSKRLVVLVPGAIAFLGPTERVGFGKAKEMQVLQVLTADQAVVEAPPAGLRAAGIVRVRFADDTWVVLRSDTPSDIHALLERELPRGNPEGYALRR</sequence>
<dbReference type="RefSeq" id="WP_176162157.1">
    <property type="nucleotide sequence ID" value="NZ_CP054929.1"/>
</dbReference>
<dbReference type="AlphaFoldDB" id="A0A7H8N7G6"/>
<gene>
    <name evidence="2" type="ORF">HUT08_13760</name>
</gene>
<accession>A0A7H8N7G6</accession>
<evidence type="ECO:0000313" key="2">
    <source>
        <dbReference type="EMBL" id="QKW50421.1"/>
    </source>
</evidence>
<organism evidence="2 3">
    <name type="scientific">Streptomyces buecherae</name>
    <dbReference type="NCBI Taxonomy" id="2763006"/>
    <lineage>
        <taxon>Bacteria</taxon>
        <taxon>Bacillati</taxon>
        <taxon>Actinomycetota</taxon>
        <taxon>Actinomycetes</taxon>
        <taxon>Kitasatosporales</taxon>
        <taxon>Streptomycetaceae</taxon>
        <taxon>Streptomyces</taxon>
    </lineage>
</organism>